<dbReference type="Proteomes" id="UP000001492">
    <property type="component" value="Plasmid pASTEX01"/>
</dbReference>
<evidence type="ECO:0000313" key="7">
    <source>
        <dbReference type="EMBL" id="ADU15164.1"/>
    </source>
</evidence>
<reference evidence="8" key="1">
    <citation type="submission" date="2010-12" db="EMBL/GenBank/DDBJ databases">
        <title>Complete sequence of plasmid 1 of Asticcacaulis excentricus CB 48.</title>
        <authorList>
            <consortium name="US DOE Joint Genome Institute"/>
            <person name="Lucas S."/>
            <person name="Copeland A."/>
            <person name="Lapidus A."/>
            <person name="Cheng J.-F."/>
            <person name="Bruce D."/>
            <person name="Goodwin L."/>
            <person name="Pitluck S."/>
            <person name="Teshima H."/>
            <person name="Davenport K."/>
            <person name="Detter J.C."/>
            <person name="Han C."/>
            <person name="Tapia R."/>
            <person name="Land M."/>
            <person name="Hauser L."/>
            <person name="Jeffries C."/>
            <person name="Kyrpides N."/>
            <person name="Ivanova N."/>
            <person name="Ovchinnikova G."/>
            <person name="Brun Y.V."/>
            <person name="Woyke T."/>
        </authorList>
    </citation>
    <scope>NUCLEOTIDE SEQUENCE [LARGE SCALE GENOMIC DNA]</scope>
    <source>
        <strain evidence="8">ATCC 15261 / DSM 4724 / KCTC 12464 / NCIMB 9791 / VKM B-1370 / CB 48</strain>
        <plasmid evidence="8">pASTEX01</plasmid>
    </source>
</reference>
<feature type="transmembrane region" description="Helical" evidence="5">
    <location>
        <begin position="50"/>
        <end position="70"/>
    </location>
</feature>
<geneLocation type="plasmid" evidence="7 8">
    <name>pASTEX01</name>
</geneLocation>
<name>E8RVJ5_ASTEC</name>
<dbReference type="InterPro" id="IPR011701">
    <property type="entry name" value="MFS"/>
</dbReference>
<evidence type="ECO:0000256" key="2">
    <source>
        <dbReference type="ARBA" id="ARBA00022692"/>
    </source>
</evidence>
<organism evidence="7 8">
    <name type="scientific">Asticcacaulis excentricus (strain ATCC 15261 / DSM 4724 / KCTC 12464 / NCIMB 9791 / VKM B-1370 / CB 48)</name>
    <dbReference type="NCBI Taxonomy" id="573065"/>
    <lineage>
        <taxon>Bacteria</taxon>
        <taxon>Pseudomonadati</taxon>
        <taxon>Pseudomonadota</taxon>
        <taxon>Alphaproteobacteria</taxon>
        <taxon>Caulobacterales</taxon>
        <taxon>Caulobacteraceae</taxon>
        <taxon>Asticcacaulis</taxon>
    </lineage>
</organism>
<protein>
    <submittedName>
        <fullName evidence="7">Major facilitator superfamily MFS_1</fullName>
    </submittedName>
</protein>
<evidence type="ECO:0000256" key="4">
    <source>
        <dbReference type="ARBA" id="ARBA00023136"/>
    </source>
</evidence>
<dbReference type="PROSITE" id="PS50850">
    <property type="entry name" value="MFS"/>
    <property type="match status" value="1"/>
</dbReference>
<keyword evidence="3 5" id="KW-1133">Transmembrane helix</keyword>
<dbReference type="KEGG" id="aex:Astex_3534"/>
<evidence type="ECO:0000313" key="8">
    <source>
        <dbReference type="Proteomes" id="UP000001492"/>
    </source>
</evidence>
<keyword evidence="7" id="KW-0614">Plasmid</keyword>
<feature type="transmembrane region" description="Helical" evidence="5">
    <location>
        <begin position="346"/>
        <end position="370"/>
    </location>
</feature>
<accession>E8RVJ5</accession>
<keyword evidence="4 5" id="KW-0472">Membrane</keyword>
<dbReference type="InterPro" id="IPR050382">
    <property type="entry name" value="MFS_Na/Anion_cotransporter"/>
</dbReference>
<feature type="transmembrane region" description="Helical" evidence="5">
    <location>
        <begin position="215"/>
        <end position="235"/>
    </location>
</feature>
<sequence length="406" mass="44047">METGARRRPWRVVGLIFVASCLTYMDRQMFGLLKPMMQAELGWSEIDYSSVVIAFHAAFVVGFLTFGPLMDRVGARLGYAGAFTLWAAAHTLLGLATTTAQFGLIRFLLGVGESGTFPARLKAISEGFHAQERALAIGLFNAGSASGALLTLALVPWLTQTYGWRGAFLITGLVSFLWLLLWFRMYKRPQTAEAPRPLAPPSWSALAQVIRTRRAWVYIVVKFLTVPVWWLYLFWLPDFLYRTHSLDLRQFGVPLLLIFMLADLGSIIGGWASARLMARGLSVGQSRSRVMLACALVILPLVAVPLSPWLWLSVVIVAVAAAAHQAFSANLLAVPSDLFPPEVVGSVVGLGGAAGAVGAMLMALFSGVVLEYTGSYSLIFFVAGTVYLAAVGVLHLSRVYASQAQA</sequence>
<dbReference type="AlphaFoldDB" id="E8RVJ5"/>
<dbReference type="InterPro" id="IPR036259">
    <property type="entry name" value="MFS_trans_sf"/>
</dbReference>
<dbReference type="eggNOG" id="COG2271">
    <property type="taxonomic scope" value="Bacteria"/>
</dbReference>
<dbReference type="Gene3D" id="1.20.1250.20">
    <property type="entry name" value="MFS general substrate transporter like domains"/>
    <property type="match status" value="2"/>
</dbReference>
<gene>
    <name evidence="7" type="ordered locus">Astex_3534</name>
</gene>
<feature type="transmembrane region" description="Helical" evidence="5">
    <location>
        <begin position="164"/>
        <end position="183"/>
    </location>
</feature>
<feature type="transmembrane region" description="Helical" evidence="5">
    <location>
        <begin position="77"/>
        <end position="96"/>
    </location>
</feature>
<dbReference type="EMBL" id="CP002397">
    <property type="protein sequence ID" value="ADU15164.1"/>
    <property type="molecule type" value="Genomic_DNA"/>
</dbReference>
<dbReference type="PANTHER" id="PTHR11662">
    <property type="entry name" value="SOLUTE CARRIER FAMILY 17"/>
    <property type="match status" value="1"/>
</dbReference>
<feature type="transmembrane region" description="Helical" evidence="5">
    <location>
        <begin position="376"/>
        <end position="396"/>
    </location>
</feature>
<comment type="subcellular location">
    <subcellularLocation>
        <location evidence="1">Membrane</location>
        <topology evidence="1">Multi-pass membrane protein</topology>
    </subcellularLocation>
</comment>
<evidence type="ECO:0000256" key="3">
    <source>
        <dbReference type="ARBA" id="ARBA00022989"/>
    </source>
</evidence>
<feature type="transmembrane region" description="Helical" evidence="5">
    <location>
        <begin position="12"/>
        <end position="30"/>
    </location>
</feature>
<dbReference type="InterPro" id="IPR020846">
    <property type="entry name" value="MFS_dom"/>
</dbReference>
<dbReference type="PANTHER" id="PTHR11662:SF285">
    <property type="entry name" value="HEXURONATE TRANSPORTER"/>
    <property type="match status" value="1"/>
</dbReference>
<evidence type="ECO:0000256" key="5">
    <source>
        <dbReference type="SAM" id="Phobius"/>
    </source>
</evidence>
<dbReference type="Pfam" id="PF07690">
    <property type="entry name" value="MFS_1"/>
    <property type="match status" value="1"/>
</dbReference>
<feature type="transmembrane region" description="Helical" evidence="5">
    <location>
        <begin position="255"/>
        <end position="278"/>
    </location>
</feature>
<evidence type="ECO:0000259" key="6">
    <source>
        <dbReference type="PROSITE" id="PS50850"/>
    </source>
</evidence>
<feature type="transmembrane region" description="Helical" evidence="5">
    <location>
        <begin position="290"/>
        <end position="306"/>
    </location>
</feature>
<dbReference type="GO" id="GO:0015134">
    <property type="term" value="F:hexuronate transmembrane transporter activity"/>
    <property type="evidence" value="ECO:0007669"/>
    <property type="project" value="TreeGrafter"/>
</dbReference>
<dbReference type="OrthoDB" id="9794076at2"/>
<keyword evidence="2 5" id="KW-0812">Transmembrane</keyword>
<proteinExistence type="predicted"/>
<evidence type="ECO:0000256" key="1">
    <source>
        <dbReference type="ARBA" id="ARBA00004141"/>
    </source>
</evidence>
<dbReference type="GO" id="GO:0016020">
    <property type="term" value="C:membrane"/>
    <property type="evidence" value="ECO:0007669"/>
    <property type="project" value="UniProtKB-SubCell"/>
</dbReference>
<dbReference type="HOGENOM" id="CLU_001265_5_1_5"/>
<dbReference type="SUPFAM" id="SSF103473">
    <property type="entry name" value="MFS general substrate transporter"/>
    <property type="match status" value="1"/>
</dbReference>
<keyword evidence="8" id="KW-1185">Reference proteome</keyword>
<feature type="domain" description="Major facilitator superfamily (MFS) profile" evidence="6">
    <location>
        <begin position="12"/>
        <end position="401"/>
    </location>
</feature>